<dbReference type="Proteomes" id="UP000093053">
    <property type="component" value="Chromosome"/>
</dbReference>
<dbReference type="EMBL" id="CP016793">
    <property type="protein sequence ID" value="ANZ36217.1"/>
    <property type="molecule type" value="Genomic_DNA"/>
</dbReference>
<name>A0A1B2HET6_9PSEU</name>
<protein>
    <submittedName>
        <fullName evidence="2">Uncharacterized protein</fullName>
    </submittedName>
</protein>
<evidence type="ECO:0000313" key="3">
    <source>
        <dbReference type="Proteomes" id="UP000093053"/>
    </source>
</evidence>
<dbReference type="AlphaFoldDB" id="A0A1B2HET6"/>
<reference evidence="2 3" key="1">
    <citation type="submission" date="2016-07" db="EMBL/GenBank/DDBJ databases">
        <title>Complete genome sequence of the Lentzea guizhouensis DHS C013.</title>
        <authorList>
            <person name="Cao C."/>
        </authorList>
    </citation>
    <scope>NUCLEOTIDE SEQUENCE [LARGE SCALE GENOMIC DNA]</scope>
    <source>
        <strain evidence="2 3">DHS C013</strain>
    </source>
</reference>
<dbReference type="OrthoDB" id="3694428at2"/>
<sequence>MKKLAGGKALAVAAVVGGAVIASVAPVLADVSAQSPSTSAVRVETAAKYKAWGAVAEVQVSYACPAGSQAYLNVQVTQSVLGGIASGGAYRDSLACTGGFQTITLNVTATERAFRLGTAFGKAELRTYSSGGVARDERNITIGL</sequence>
<dbReference type="InterPro" id="IPR036709">
    <property type="entry name" value="Autotransporte_beta_dom_sf"/>
</dbReference>
<dbReference type="SUPFAM" id="SSF103515">
    <property type="entry name" value="Autotransporter"/>
    <property type="match status" value="1"/>
</dbReference>
<dbReference type="RefSeq" id="WP_065914622.1">
    <property type="nucleotide sequence ID" value="NZ_CP016793.1"/>
</dbReference>
<keyword evidence="1" id="KW-0732">Signal</keyword>
<accession>A0A1B2HET6</accession>
<organism evidence="2 3">
    <name type="scientific">Lentzea guizhouensis</name>
    <dbReference type="NCBI Taxonomy" id="1586287"/>
    <lineage>
        <taxon>Bacteria</taxon>
        <taxon>Bacillati</taxon>
        <taxon>Actinomycetota</taxon>
        <taxon>Actinomycetes</taxon>
        <taxon>Pseudonocardiales</taxon>
        <taxon>Pseudonocardiaceae</taxon>
        <taxon>Lentzea</taxon>
    </lineage>
</organism>
<keyword evidence="3" id="KW-1185">Reference proteome</keyword>
<dbReference type="STRING" id="1586287.BBK82_09245"/>
<feature type="signal peptide" evidence="1">
    <location>
        <begin position="1"/>
        <end position="29"/>
    </location>
</feature>
<feature type="chain" id="PRO_5039294789" evidence="1">
    <location>
        <begin position="30"/>
        <end position="144"/>
    </location>
</feature>
<evidence type="ECO:0000313" key="2">
    <source>
        <dbReference type="EMBL" id="ANZ36217.1"/>
    </source>
</evidence>
<proteinExistence type="predicted"/>
<evidence type="ECO:0000256" key="1">
    <source>
        <dbReference type="SAM" id="SignalP"/>
    </source>
</evidence>
<gene>
    <name evidence="2" type="ORF">BBK82_09245</name>
</gene>
<dbReference type="KEGG" id="led:BBK82_09245"/>